<name>A0ABY8CFN7_9ARCH</name>
<organism evidence="2 3">
    <name type="scientific">Candidatus Nanohalococcus occultus</name>
    <dbReference type="NCBI Taxonomy" id="2978047"/>
    <lineage>
        <taxon>Archaea</taxon>
        <taxon>Candidatus Nanohalarchaeota</taxon>
        <taxon>Candidatus Nanohalarchaeota incertae sedis</taxon>
        <taxon>Candidatus Nanohalococcus</taxon>
    </lineage>
</organism>
<protein>
    <submittedName>
        <fullName evidence="2">Uncharacterized protein</fullName>
    </submittedName>
</protein>
<proteinExistence type="predicted"/>
<keyword evidence="3" id="KW-1185">Reference proteome</keyword>
<gene>
    <name evidence="2" type="ORF">SVXNc_1025</name>
</gene>
<accession>A0ABY8CFN7</accession>
<feature type="transmembrane region" description="Helical" evidence="1">
    <location>
        <begin position="108"/>
        <end position="133"/>
    </location>
</feature>
<sequence length="138" mass="15382">MATGLATGTHQNNNDIFSNSDYSATSFSDYSSTTELLSGFVAPFLLLFLIFQRGLEKALMVTLDEDDSNPWNNVKQEKKRLKKYSIVMALAITGMIVPTKFFQNLDTITAAVFGSITFLLYGAILMALLWVFYRVITG</sequence>
<keyword evidence="1" id="KW-0472">Membrane</keyword>
<feature type="transmembrane region" description="Helical" evidence="1">
    <location>
        <begin position="30"/>
        <end position="51"/>
    </location>
</feature>
<reference evidence="2 3" key="1">
    <citation type="submission" date="2022-09" db="EMBL/GenBank/DDBJ databases">
        <title>Xylan utilization by haloarchaea-nanohaloarchaea associations.</title>
        <authorList>
            <person name="Yakimov M."/>
        </authorList>
    </citation>
    <scope>NUCLEOTIDE SEQUENCE [LARGE SCALE GENOMIC DNA]</scope>
    <source>
        <strain evidence="2 3">SVXNc</strain>
    </source>
</reference>
<keyword evidence="1" id="KW-1133">Transmembrane helix</keyword>
<evidence type="ECO:0000256" key="1">
    <source>
        <dbReference type="SAM" id="Phobius"/>
    </source>
</evidence>
<evidence type="ECO:0000313" key="2">
    <source>
        <dbReference type="EMBL" id="WEL20017.1"/>
    </source>
</evidence>
<dbReference type="EMBL" id="CP104395">
    <property type="protein sequence ID" value="WEL20017.1"/>
    <property type="molecule type" value="Genomic_DNA"/>
</dbReference>
<dbReference type="Proteomes" id="UP001218034">
    <property type="component" value="Chromosome"/>
</dbReference>
<feature type="transmembrane region" description="Helical" evidence="1">
    <location>
        <begin position="84"/>
        <end position="102"/>
    </location>
</feature>
<keyword evidence="1" id="KW-0812">Transmembrane</keyword>
<evidence type="ECO:0000313" key="3">
    <source>
        <dbReference type="Proteomes" id="UP001218034"/>
    </source>
</evidence>